<accession>A0A5C7Y5E1</accession>
<comment type="caution">
    <text evidence="1">The sequence shown here is derived from an EMBL/GenBank/DDBJ whole genome shotgun (WGS) entry which is preliminary data.</text>
</comment>
<organism evidence="1 2">
    <name type="scientific">Mycolicibacter arupensis</name>
    <dbReference type="NCBI Taxonomy" id="342002"/>
    <lineage>
        <taxon>Bacteria</taxon>
        <taxon>Bacillati</taxon>
        <taxon>Actinomycetota</taxon>
        <taxon>Actinomycetes</taxon>
        <taxon>Mycobacteriales</taxon>
        <taxon>Mycobacteriaceae</taxon>
        <taxon>Mycolicibacter</taxon>
    </lineage>
</organism>
<evidence type="ECO:0000313" key="1">
    <source>
        <dbReference type="EMBL" id="TXI56802.1"/>
    </source>
</evidence>
<name>A0A5C7Y5E1_9MYCO</name>
<reference evidence="1 2" key="1">
    <citation type="submission" date="2018-09" db="EMBL/GenBank/DDBJ databases">
        <title>Metagenome Assembled Genomes from an Advanced Water Purification Facility.</title>
        <authorList>
            <person name="Stamps B.W."/>
            <person name="Spear J.R."/>
        </authorList>
    </citation>
    <scope>NUCLEOTIDE SEQUENCE [LARGE SCALE GENOMIC DNA]</scope>
    <source>
        <strain evidence="1">Bin_29_2</strain>
    </source>
</reference>
<dbReference type="AlphaFoldDB" id="A0A5C7Y5E1"/>
<evidence type="ECO:0000313" key="2">
    <source>
        <dbReference type="Proteomes" id="UP000321797"/>
    </source>
</evidence>
<sequence>MPTVDIGIRSFAFSIAGAGGRRKRAALRFPPLLTPRSIHWCVNTTLAQHISPGPAVSLANFSHTPGRNC</sequence>
<protein>
    <submittedName>
        <fullName evidence="1">Uncharacterized protein</fullName>
    </submittedName>
</protein>
<gene>
    <name evidence="1" type="ORF">E6Q54_09510</name>
</gene>
<dbReference type="Proteomes" id="UP000321797">
    <property type="component" value="Unassembled WGS sequence"/>
</dbReference>
<dbReference type="EMBL" id="SSGD01000046">
    <property type="protein sequence ID" value="TXI56802.1"/>
    <property type="molecule type" value="Genomic_DNA"/>
</dbReference>
<proteinExistence type="predicted"/>